<dbReference type="OrthoDB" id="10264154at2759"/>
<feature type="domain" description="REJ" evidence="15">
    <location>
        <begin position="649"/>
        <end position="858"/>
    </location>
</feature>
<dbReference type="InterPro" id="IPR014010">
    <property type="entry name" value="REJ_dom"/>
</dbReference>
<evidence type="ECO:0000256" key="11">
    <source>
        <dbReference type="SAM" id="MobiDB-lite"/>
    </source>
</evidence>
<keyword evidence="7 12" id="KW-0472">Membrane</keyword>
<dbReference type="InterPro" id="IPR013122">
    <property type="entry name" value="PKD1_2_channel"/>
</dbReference>
<evidence type="ECO:0000259" key="13">
    <source>
        <dbReference type="PROSITE" id="PS50095"/>
    </source>
</evidence>
<dbReference type="FunFam" id="1.10.287.70:FF:000086">
    <property type="entry name" value="Polycystic kidney disease 2"/>
    <property type="match status" value="1"/>
</dbReference>
<keyword evidence="4" id="KW-0732">Signal</keyword>
<feature type="region of interest" description="Disordered" evidence="11">
    <location>
        <begin position="478"/>
        <end position="524"/>
    </location>
</feature>
<keyword evidence="5" id="KW-0430">Lectin</keyword>
<dbReference type="PANTHER" id="PTHR10877:SF134">
    <property type="entry name" value="POLYCYSTIN-1-LIKE PROTEIN 2"/>
    <property type="match status" value="1"/>
</dbReference>
<accession>A0A9W2XH48</accession>
<evidence type="ECO:0000259" key="14">
    <source>
        <dbReference type="PROSITE" id="PS50221"/>
    </source>
</evidence>
<feature type="domain" description="GAIN-B" evidence="14">
    <location>
        <begin position="908"/>
        <end position="1066"/>
    </location>
</feature>
<dbReference type="SMART" id="SM00303">
    <property type="entry name" value="GPS"/>
    <property type="match status" value="1"/>
</dbReference>
<reference evidence="17" key="1">
    <citation type="submission" date="2025-08" db="UniProtKB">
        <authorList>
            <consortium name="RefSeq"/>
        </authorList>
    </citation>
    <scope>IDENTIFICATION</scope>
</reference>
<evidence type="ECO:0000256" key="12">
    <source>
        <dbReference type="SAM" id="Phobius"/>
    </source>
</evidence>
<feature type="transmembrane region" description="Helical" evidence="12">
    <location>
        <begin position="1601"/>
        <end position="1624"/>
    </location>
</feature>
<evidence type="ECO:0000256" key="9">
    <source>
        <dbReference type="ARBA" id="ARBA00023180"/>
    </source>
</evidence>
<dbReference type="InterPro" id="IPR057244">
    <property type="entry name" value="GAIN_B"/>
</dbReference>
<keyword evidence="3 12" id="KW-0812">Transmembrane</keyword>
<gene>
    <name evidence="17" type="primary">LOC114847035</name>
</gene>
<dbReference type="PRINTS" id="PR00500">
    <property type="entry name" value="POLYCYSTIN1"/>
</dbReference>
<comment type="similarity">
    <text evidence="2">Belongs to the polycystin family.</text>
</comment>
<dbReference type="FunFam" id="2.60.60.20:FF:000008">
    <property type="entry name" value="Polycystic kidney disease 1-like 2, isoform CRA_a"/>
    <property type="match status" value="1"/>
</dbReference>
<dbReference type="CDD" id="cd01752">
    <property type="entry name" value="PLAT_polycystin"/>
    <property type="match status" value="1"/>
</dbReference>
<dbReference type="SMART" id="SM00308">
    <property type="entry name" value="LH2"/>
    <property type="match status" value="1"/>
</dbReference>
<feature type="region of interest" description="Disordered" evidence="11">
    <location>
        <begin position="1432"/>
        <end position="1460"/>
    </location>
</feature>
<dbReference type="Gene3D" id="2.60.60.20">
    <property type="entry name" value="PLAT/LH2 domain"/>
    <property type="match status" value="1"/>
</dbReference>
<evidence type="ECO:0000256" key="10">
    <source>
        <dbReference type="PROSITE-ProRule" id="PRU00152"/>
    </source>
</evidence>
<evidence type="ECO:0000259" key="15">
    <source>
        <dbReference type="PROSITE" id="PS51111"/>
    </source>
</evidence>
<evidence type="ECO:0000256" key="5">
    <source>
        <dbReference type="ARBA" id="ARBA00022734"/>
    </source>
</evidence>
<feature type="transmembrane region" description="Helical" evidence="12">
    <location>
        <begin position="1557"/>
        <end position="1581"/>
    </location>
</feature>
<dbReference type="GO" id="GO:0005262">
    <property type="term" value="F:calcium channel activity"/>
    <property type="evidence" value="ECO:0007669"/>
    <property type="project" value="TreeGrafter"/>
</dbReference>
<keyword evidence="6 12" id="KW-1133">Transmembrane helix</keyword>
<dbReference type="Pfam" id="PF20519">
    <property type="entry name" value="Polycystin_dom"/>
    <property type="match status" value="1"/>
</dbReference>
<dbReference type="GO" id="GO:0030246">
    <property type="term" value="F:carbohydrate binding"/>
    <property type="evidence" value="ECO:0007669"/>
    <property type="project" value="UniProtKB-KW"/>
</dbReference>
<feature type="transmembrane region" description="Helical" evidence="12">
    <location>
        <begin position="1285"/>
        <end position="1309"/>
    </location>
</feature>
<dbReference type="InterPro" id="IPR001024">
    <property type="entry name" value="PLAT/LH2_dom"/>
</dbReference>
<dbReference type="GO" id="GO:0016020">
    <property type="term" value="C:membrane"/>
    <property type="evidence" value="ECO:0007669"/>
    <property type="project" value="UniProtKB-SubCell"/>
</dbReference>
<feature type="transmembrane region" description="Helical" evidence="12">
    <location>
        <begin position="2055"/>
        <end position="2080"/>
    </location>
</feature>
<dbReference type="KEGG" id="bspl:114847035"/>
<dbReference type="Pfam" id="PF08016">
    <property type="entry name" value="PKD_channel"/>
    <property type="match status" value="1"/>
</dbReference>
<keyword evidence="8" id="KW-1015">Disulfide bond</keyword>
<feature type="compositionally biased region" description="Low complexity" evidence="11">
    <location>
        <begin position="492"/>
        <end position="518"/>
    </location>
</feature>
<dbReference type="Pfam" id="PF01825">
    <property type="entry name" value="GPS"/>
    <property type="match status" value="1"/>
</dbReference>
<dbReference type="Proteomes" id="UP000515150">
    <property type="component" value="Chromosome 21"/>
</dbReference>
<evidence type="ECO:0000256" key="6">
    <source>
        <dbReference type="ARBA" id="ARBA00022989"/>
    </source>
</evidence>
<evidence type="ECO:0000313" key="17">
    <source>
        <dbReference type="RefSeq" id="XP_055361208.1"/>
    </source>
</evidence>
<dbReference type="GeneID" id="114847035"/>
<comment type="subcellular location">
    <subcellularLocation>
        <location evidence="1">Membrane</location>
        <topology evidence="1">Multi-pass membrane protein</topology>
    </subcellularLocation>
</comment>
<name>A0A9W2XH48_BETSP</name>
<proteinExistence type="inferred from homology"/>
<feature type="transmembrane region" description="Helical" evidence="12">
    <location>
        <begin position="2016"/>
        <end position="2035"/>
    </location>
</feature>
<evidence type="ECO:0000256" key="3">
    <source>
        <dbReference type="ARBA" id="ARBA00022692"/>
    </source>
</evidence>
<feature type="domain" description="PLAT" evidence="13">
    <location>
        <begin position="1126"/>
        <end position="1243"/>
    </location>
</feature>
<evidence type="ECO:0000256" key="4">
    <source>
        <dbReference type="ARBA" id="ARBA00022729"/>
    </source>
</evidence>
<dbReference type="InterPro" id="IPR036392">
    <property type="entry name" value="PLAT/LH2_dom_sf"/>
</dbReference>
<dbReference type="SUPFAM" id="SSF49723">
    <property type="entry name" value="Lipase/lipooxygenase domain (PLAT/LH2 domain)"/>
    <property type="match status" value="1"/>
</dbReference>
<organism evidence="16 17">
    <name type="scientific">Betta splendens</name>
    <name type="common">Siamese fighting fish</name>
    <dbReference type="NCBI Taxonomy" id="158456"/>
    <lineage>
        <taxon>Eukaryota</taxon>
        <taxon>Metazoa</taxon>
        <taxon>Chordata</taxon>
        <taxon>Craniata</taxon>
        <taxon>Vertebrata</taxon>
        <taxon>Euteleostomi</taxon>
        <taxon>Actinopterygii</taxon>
        <taxon>Neopterygii</taxon>
        <taxon>Teleostei</taxon>
        <taxon>Neoteleostei</taxon>
        <taxon>Acanthomorphata</taxon>
        <taxon>Anabantaria</taxon>
        <taxon>Anabantiformes</taxon>
        <taxon>Anabantoidei</taxon>
        <taxon>Osphronemidae</taxon>
        <taxon>Betta</taxon>
    </lineage>
</organism>
<dbReference type="PROSITE" id="PS51111">
    <property type="entry name" value="REJ"/>
    <property type="match status" value="1"/>
</dbReference>
<feature type="compositionally biased region" description="Polar residues" evidence="11">
    <location>
        <begin position="1433"/>
        <end position="1452"/>
    </location>
</feature>
<feature type="transmembrane region" description="Helical" evidence="12">
    <location>
        <begin position="1329"/>
        <end position="1351"/>
    </location>
</feature>
<evidence type="ECO:0000256" key="1">
    <source>
        <dbReference type="ARBA" id="ARBA00004141"/>
    </source>
</evidence>
<evidence type="ECO:0000256" key="2">
    <source>
        <dbReference type="ARBA" id="ARBA00007200"/>
    </source>
</evidence>
<dbReference type="PANTHER" id="PTHR10877">
    <property type="entry name" value="POLYCYSTIN FAMILY MEMBER"/>
    <property type="match status" value="1"/>
</dbReference>
<dbReference type="InterPro" id="IPR000203">
    <property type="entry name" value="GPS"/>
</dbReference>
<dbReference type="RefSeq" id="XP_055361208.1">
    <property type="nucleotide sequence ID" value="XM_055505233.1"/>
</dbReference>
<evidence type="ECO:0000256" key="8">
    <source>
        <dbReference type="ARBA" id="ARBA00023157"/>
    </source>
</evidence>
<sequence length="2220" mass="245460">MLFHRSESGVAHAYAHPGAFVVAAECISNDMHITVQKIITIQEPVTEMGVVRCHAGNLWFHATDCSALQGEPLHIQTHVAAGTNVTYHIHKGGMLLSSLTVVRGNVPRNLTVTGEQVDDLGPGCHQLILRASNTVTAPGASAVLQVCVLEKAAGLQASVLTEGTDCVDSADITVGVFLEKGAPALLLFSLTADKNSSYRETRKMNTRKEVFHIKHQMEGVIRVKLKAWNVFSFVEAEVFSPSGLKSATKSVCHKQLSLTKRPRNIHVRAVRSANNIIAHPSDTVTSNTTITLSIKDSSNLNDKNKQYQWSCADSCKCPSENGLTYSITPNCLPNPYQFNKYYFSVISKSNNNVQSSICILYAPQPFTPSWLSLTCTQGCNPIQQNTNAVLKLDCNGNSQCSNIVWNIEEPNYKNWPEGETMSCYQQAQMRPLLQKQNGGNQFTVNYTDLSTARSSNRDLIVAIYTLDVKPIYTTYTIKTSSHTNSPHPTPVPTKATTKPGTSATKTTTTGSTASHKPTSATTSYRTSSNLHLSCTISPPNGTTLDAFNISCSTNLPCSNCRYCFKVKNNQPSCGNNNVVNSVFLPLGDESNNYNLIITATATQGGFVVSTTITTQVNDVKIASAGDLKASVEGVLSQLKDQGQLSGVTVGQLFSSMASQLNAPSSDSTAAGGQQLREQMLELMINTVNAVPADAPGELQAIAGGLYAVTQQSMELSPSAQEQASLLFMNLSSSLRRMKLNQSEDTPSEIGAAASAIMQGAGNILDYSSSKNISDVLLEALDNIQSALLIFQNVNEAPTIIQQANIAIYVKRVTPDLLTEPISIPDCSCPAFTLPVLPSSLFPSQDPVDIRMLSLKNNPFSWNGNGNISGSIGGLTLTTAQNSRIPVENLTEDIEILLPRPDGEQVNITILNLGNYSTTAIDVPSADHTLVLKMEPSVDPLPFKLLLGYMSYPTDTNMVAATQMPLAGATLEERYTWLLDPKVLNGNIGTYYVVVRPIVGPGIKSINATLSITSISASCKFWNDSASEWATYGCRVGVNTTPSVTQCLCTHLTFFGSSFFVAPNLVDPSQTAQLFATFAQNPVVVCFVGALFVAYFLVVVWARRKDIKDKAKVKLTILEDNDPMDEYRYLLTVCTGHRRGASTSSRVTITLLGSEGHSEPHHLIDKEKRVFERGATDTFLLTAPFSLGELHSIRLWHNNSGRRPAWFVGNVMVQDLQTAQKWFFLCNSWLAIDIGSCSLDKVFPASTEKDLKSFSNLFFSKATRDFNDGHLWYSVMSRPPSSTFTCVQRVSCCFSLLLCTMLTSIMFYGIPNDPSEQVMTMGQFSFTWQQFMIGIESSLIMFPVNLIIVTIFRLSRPRELTCCACRREKPGAHELKTAVTLDNLIKDITRIAHLLSQNAKSNVPRQLAPGQQVDITDVLSVVEDFIKQNHKIGETTQSDTKGFSPSVQPPSLESSDDVHAGPAVESIEKKSNKSQYLYRQLCHVHEELSLLGPSGFPSPHSYSRALQQVQRMKGSLEDQLFTSNSVNINELTQKRLTPADSSDGTDSSLQKKGCWLPWWFVFVGWLLVFATSVVAGFFTMLYGLKFGKERSISWLVSMNISFFQSILVIQPIKVLCLAVFFALVIKKVDEEELENVAHLRNNKYTGDFNEQQAVRRNPNLYEPPLFADIEKMKKNKILEQKAFALFREIFIYMLFLTALLMVAYTQRDPNAFYLNQHIMTSFSENTSSCMSLEDVYTWANTNLLSSLFGEVPGFITGGNSKLVGNARLRQLRVKPNSCQSPGLMLQYVPDCNALYSWEAEDMDSYAPGWNRSVGNNVSTGASSPWSYQTQAQLRADYVWGSLALYRAGGFAAELGPDFENASRTLEYLFIRKWLDAFTRVIFVEFTVFNANVNLFCIVTLLLETPAIGAFQFSTQLHSVRLYQSGGLYFVSMAAAVIYLLFILYYMFLQAKLLKQQRWPYFRGKWNLLELAIILLSWGALAVFIKLALQGNQDLTYYQNHKDQFASFYNTAATDAQLQYLIAFLVLLSSIKLWHLLRLNPKMYMITAALGRAWDDISSFLVVIVVMFLAYCTASNVIYGWMLSSYQTLDKTIVTLVGMQAGIFNYDQVLDYTPLLGGLLFGSCLVLMTFVVLNLLVSVILVSFQHERIYHKPSEEEEVVDVMLRKICSLVGIRCKDSKATQESDVKSSDGLVLNNTKNIINSSLDINVHKVSDDPIKSQET</sequence>
<dbReference type="InterPro" id="IPR051223">
    <property type="entry name" value="Polycystin"/>
</dbReference>
<feature type="transmembrane region" description="Helical" evidence="12">
    <location>
        <begin position="1925"/>
        <end position="1946"/>
    </location>
</feature>
<dbReference type="InterPro" id="IPR046791">
    <property type="entry name" value="Polycystin_dom"/>
</dbReference>
<feature type="transmembrane region" description="Helical" evidence="12">
    <location>
        <begin position="1966"/>
        <end position="1987"/>
    </location>
</feature>
<dbReference type="PROSITE" id="PS50221">
    <property type="entry name" value="GAIN_B"/>
    <property type="match status" value="1"/>
</dbReference>
<feature type="transmembrane region" description="Helical" evidence="12">
    <location>
        <begin position="2117"/>
        <end position="2142"/>
    </location>
</feature>
<dbReference type="InterPro" id="IPR000434">
    <property type="entry name" value="PC1"/>
</dbReference>
<comment type="caution">
    <text evidence="10">Lacks conserved residue(s) required for the propagation of feature annotation.</text>
</comment>
<evidence type="ECO:0000313" key="16">
    <source>
        <dbReference type="Proteomes" id="UP000515150"/>
    </source>
</evidence>
<feature type="transmembrane region" description="Helical" evidence="12">
    <location>
        <begin position="1081"/>
        <end position="1101"/>
    </location>
</feature>
<keyword evidence="9" id="KW-0325">Glycoprotein</keyword>
<keyword evidence="16" id="KW-1185">Reference proteome</keyword>
<dbReference type="GO" id="GO:0050982">
    <property type="term" value="P:detection of mechanical stimulus"/>
    <property type="evidence" value="ECO:0007669"/>
    <property type="project" value="TreeGrafter"/>
</dbReference>
<protein>
    <submittedName>
        <fullName evidence="17">Polycystic kidney disease protein 1-like 2</fullName>
    </submittedName>
</protein>
<dbReference type="InterPro" id="IPR042060">
    <property type="entry name" value="PLAT_polycystin1"/>
</dbReference>
<evidence type="ECO:0000256" key="7">
    <source>
        <dbReference type="ARBA" id="ARBA00023136"/>
    </source>
</evidence>
<dbReference type="Pfam" id="PF01477">
    <property type="entry name" value="PLAT"/>
    <property type="match status" value="1"/>
</dbReference>
<dbReference type="PROSITE" id="PS50095">
    <property type="entry name" value="PLAT"/>
    <property type="match status" value="1"/>
</dbReference>
<feature type="transmembrane region" description="Helical" evidence="12">
    <location>
        <begin position="1681"/>
        <end position="1703"/>
    </location>
</feature>